<name>A0A9W6Z472_AMBMO</name>
<gene>
    <name evidence="1" type="ORF">Amon01_000642000</name>
</gene>
<dbReference type="AlphaFoldDB" id="A0A9W6Z472"/>
<protein>
    <submittedName>
        <fullName evidence="1">Unnamed protein product</fullName>
    </submittedName>
</protein>
<keyword evidence="2" id="KW-1185">Reference proteome</keyword>
<proteinExistence type="predicted"/>
<organism evidence="1 2">
    <name type="scientific">Ambrosiozyma monospora</name>
    <name type="common">Yeast</name>
    <name type="synonym">Endomycopsis monosporus</name>
    <dbReference type="NCBI Taxonomy" id="43982"/>
    <lineage>
        <taxon>Eukaryota</taxon>
        <taxon>Fungi</taxon>
        <taxon>Dikarya</taxon>
        <taxon>Ascomycota</taxon>
        <taxon>Saccharomycotina</taxon>
        <taxon>Pichiomycetes</taxon>
        <taxon>Pichiales</taxon>
        <taxon>Pichiaceae</taxon>
        <taxon>Ambrosiozyma</taxon>
    </lineage>
</organism>
<dbReference type="Proteomes" id="UP001165063">
    <property type="component" value="Unassembled WGS sequence"/>
</dbReference>
<evidence type="ECO:0000313" key="1">
    <source>
        <dbReference type="EMBL" id="GMG40700.1"/>
    </source>
</evidence>
<evidence type="ECO:0000313" key="2">
    <source>
        <dbReference type="Proteomes" id="UP001165063"/>
    </source>
</evidence>
<accession>A0A9W6Z472</accession>
<reference evidence="1" key="1">
    <citation type="submission" date="2023-04" db="EMBL/GenBank/DDBJ databases">
        <title>Ambrosiozyma monospora NBRC 1965.</title>
        <authorList>
            <person name="Ichikawa N."/>
            <person name="Sato H."/>
            <person name="Tonouchi N."/>
        </authorList>
    </citation>
    <scope>NUCLEOTIDE SEQUENCE</scope>
    <source>
        <strain evidence="1">NBRC 1965</strain>
    </source>
</reference>
<sequence>MTNTTFNTAIELIAQLPLEIQNPILKTVLLNYFLWVRVVKPFPLHQISGGLPHEDDTVQAPPRIFWDKSMVLQLVSLIGYDAQFDDILSLVIQEMQLDVYELDETSFEKLANFVLSRSIKVNMIDLRVSDYTREFLDSSLGMKFLRSGCKKVLLTVAEDERDNEIDMNEHLLLFKETAYRLVQEEH</sequence>
<comment type="caution">
    <text evidence="1">The sequence shown here is derived from an EMBL/GenBank/DDBJ whole genome shotgun (WGS) entry which is preliminary data.</text>
</comment>
<dbReference type="EMBL" id="BSXU01004090">
    <property type="protein sequence ID" value="GMG40700.1"/>
    <property type="molecule type" value="Genomic_DNA"/>
</dbReference>